<keyword evidence="4 6" id="KW-0804">Transcription</keyword>
<keyword evidence="2 6" id="KW-0678">Repressor</keyword>
<comment type="caution">
    <text evidence="9">The sequence shown here is derived from an EMBL/GenBank/DDBJ whole genome shotgun (WGS) entry which is preliminary data.</text>
</comment>
<comment type="function">
    <text evidence="6">Transcriptional repressor that regulates multiple aspects of plant growth and development.</text>
</comment>
<reference evidence="9 10" key="1">
    <citation type="journal article" date="2021" name="Hortic Res">
        <title>The domestication of Cucurbita argyrosperma as revealed by the genome of its wild relative.</title>
        <authorList>
            <person name="Barrera-Redondo J."/>
            <person name="Sanchez-de la Vega G."/>
            <person name="Aguirre-Liguori J.A."/>
            <person name="Castellanos-Morales G."/>
            <person name="Gutierrez-Guerrero Y.T."/>
            <person name="Aguirre-Dugua X."/>
            <person name="Aguirre-Planter E."/>
            <person name="Tenaillon M.I."/>
            <person name="Lira-Saade R."/>
            <person name="Eguiarte L.E."/>
        </authorList>
    </citation>
    <scope>NUCLEOTIDE SEQUENCE [LARGE SCALE GENOMIC DNA]</scope>
    <source>
        <strain evidence="9">JBR-2021</strain>
    </source>
</reference>
<evidence type="ECO:0000256" key="4">
    <source>
        <dbReference type="ARBA" id="ARBA00023163"/>
    </source>
</evidence>
<dbReference type="PROSITE" id="PS51754">
    <property type="entry name" value="OVATE"/>
    <property type="match status" value="1"/>
</dbReference>
<accession>A0AAV6MS38</accession>
<keyword evidence="5 6" id="KW-0539">Nucleus</keyword>
<dbReference type="EMBL" id="JAGKQH010000012">
    <property type="protein sequence ID" value="KAG6586429.1"/>
    <property type="molecule type" value="Genomic_DNA"/>
</dbReference>
<name>A0AAV6MS38_9ROSI</name>
<dbReference type="Proteomes" id="UP000685013">
    <property type="component" value="Chromosome 12"/>
</dbReference>
<evidence type="ECO:0000256" key="7">
    <source>
        <dbReference type="SAM" id="MobiDB-lite"/>
    </source>
</evidence>
<comment type="subcellular location">
    <subcellularLocation>
        <location evidence="1 6">Nucleus</location>
    </subcellularLocation>
</comment>
<proteinExistence type="predicted"/>
<evidence type="ECO:0000256" key="6">
    <source>
        <dbReference type="RuleBase" id="RU367028"/>
    </source>
</evidence>
<keyword evidence="10" id="KW-1185">Reference proteome</keyword>
<dbReference type="PANTHER" id="PTHR33057:SF17">
    <property type="entry name" value="TRANSCRIPTION REPRESSOR OFP8"/>
    <property type="match status" value="1"/>
</dbReference>
<dbReference type="InterPro" id="IPR006458">
    <property type="entry name" value="Ovate_C"/>
</dbReference>
<evidence type="ECO:0000313" key="9">
    <source>
        <dbReference type="EMBL" id="KAG6586429.1"/>
    </source>
</evidence>
<evidence type="ECO:0000259" key="8">
    <source>
        <dbReference type="PROSITE" id="PS51754"/>
    </source>
</evidence>
<dbReference type="InterPro" id="IPR038933">
    <property type="entry name" value="Ovate"/>
</dbReference>
<dbReference type="GO" id="GO:0045892">
    <property type="term" value="P:negative regulation of DNA-templated transcription"/>
    <property type="evidence" value="ECO:0007669"/>
    <property type="project" value="UniProtKB-UniRule"/>
</dbReference>
<gene>
    <name evidence="9" type="primary">OFP8</name>
    <name evidence="9" type="ORF">SDJN03_19162</name>
</gene>
<dbReference type="NCBIfam" id="TIGR01568">
    <property type="entry name" value="A_thal_3678"/>
    <property type="match status" value="1"/>
</dbReference>
<feature type="domain" description="OVATE" evidence="8">
    <location>
        <begin position="193"/>
        <end position="252"/>
    </location>
</feature>
<evidence type="ECO:0000256" key="5">
    <source>
        <dbReference type="ARBA" id="ARBA00023242"/>
    </source>
</evidence>
<feature type="non-terminal residue" evidence="9">
    <location>
        <position position="1"/>
    </location>
</feature>
<evidence type="ECO:0000256" key="3">
    <source>
        <dbReference type="ARBA" id="ARBA00023015"/>
    </source>
</evidence>
<feature type="compositionally biased region" description="Basic residues" evidence="7">
    <location>
        <begin position="105"/>
        <end position="126"/>
    </location>
</feature>
<keyword evidence="3 6" id="KW-0805">Transcription regulation</keyword>
<dbReference type="Pfam" id="PF04844">
    <property type="entry name" value="Ovate"/>
    <property type="match status" value="1"/>
</dbReference>
<feature type="region of interest" description="Disordered" evidence="7">
    <location>
        <begin position="96"/>
        <end position="145"/>
    </location>
</feature>
<evidence type="ECO:0000256" key="1">
    <source>
        <dbReference type="ARBA" id="ARBA00004123"/>
    </source>
</evidence>
<organism evidence="9 10">
    <name type="scientific">Cucurbita argyrosperma subsp. sororia</name>
    <dbReference type="NCBI Taxonomy" id="37648"/>
    <lineage>
        <taxon>Eukaryota</taxon>
        <taxon>Viridiplantae</taxon>
        <taxon>Streptophyta</taxon>
        <taxon>Embryophyta</taxon>
        <taxon>Tracheophyta</taxon>
        <taxon>Spermatophyta</taxon>
        <taxon>Magnoliopsida</taxon>
        <taxon>eudicotyledons</taxon>
        <taxon>Gunneridae</taxon>
        <taxon>Pentapetalae</taxon>
        <taxon>rosids</taxon>
        <taxon>fabids</taxon>
        <taxon>Cucurbitales</taxon>
        <taxon>Cucurbitaceae</taxon>
        <taxon>Cucurbiteae</taxon>
        <taxon>Cucurbita</taxon>
    </lineage>
</organism>
<sequence length="262" mass="29903">MERRLKLRFSRIFQSSFFSCRSKKNSDIIITSQPIPISTPLQNLPLLPSKPTNISSKPPLFPPNSFLAPPAAPISPPLFPPNSFLAPPAAPISPPLSHLKDCLSRHRPKPKPKPKNSTKTNRKKYTTRPTTAPTTEDFGGAWWYGGDDETEDETETLFSSRSLTSNSSVSRLRRRRHSRRKSEKKVKDGFFAVVENSSDPYKDFKASMAEMVVEREIFGGKELEELLLCFISLNSRHYHRIIFEVYWEIKEALFFSDLGFKN</sequence>
<dbReference type="GO" id="GO:0005634">
    <property type="term" value="C:nucleus"/>
    <property type="evidence" value="ECO:0007669"/>
    <property type="project" value="UniProtKB-SubCell"/>
</dbReference>
<protein>
    <recommendedName>
        <fullName evidence="6">Transcription repressor</fullName>
    </recommendedName>
    <alternativeName>
        <fullName evidence="6">Ovate family protein</fullName>
    </alternativeName>
</protein>
<evidence type="ECO:0000313" key="10">
    <source>
        <dbReference type="Proteomes" id="UP000685013"/>
    </source>
</evidence>
<dbReference type="AlphaFoldDB" id="A0AAV6MS38"/>
<dbReference type="PANTHER" id="PTHR33057">
    <property type="entry name" value="TRANSCRIPTION REPRESSOR OFP7-RELATED"/>
    <property type="match status" value="1"/>
</dbReference>
<evidence type="ECO:0000256" key="2">
    <source>
        <dbReference type="ARBA" id="ARBA00022491"/>
    </source>
</evidence>